<protein>
    <submittedName>
        <fullName evidence="1">Uncharacterized protein</fullName>
    </submittedName>
</protein>
<reference evidence="1" key="1">
    <citation type="journal article" date="2021" name="Nat. Commun.">
        <title>Genetic determinants of endophytism in the Arabidopsis root mycobiome.</title>
        <authorList>
            <person name="Mesny F."/>
            <person name="Miyauchi S."/>
            <person name="Thiergart T."/>
            <person name="Pickel B."/>
            <person name="Atanasova L."/>
            <person name="Karlsson M."/>
            <person name="Huettel B."/>
            <person name="Barry K.W."/>
            <person name="Haridas S."/>
            <person name="Chen C."/>
            <person name="Bauer D."/>
            <person name="Andreopoulos W."/>
            <person name="Pangilinan J."/>
            <person name="LaButti K."/>
            <person name="Riley R."/>
            <person name="Lipzen A."/>
            <person name="Clum A."/>
            <person name="Drula E."/>
            <person name="Henrissat B."/>
            <person name="Kohler A."/>
            <person name="Grigoriev I.V."/>
            <person name="Martin F.M."/>
            <person name="Hacquard S."/>
        </authorList>
    </citation>
    <scope>NUCLEOTIDE SEQUENCE</scope>
    <source>
        <strain evidence="1">MPI-CAGE-AT-0147</strain>
    </source>
</reference>
<proteinExistence type="predicted"/>
<dbReference type="AlphaFoldDB" id="A0A9P9FMI8"/>
<gene>
    <name evidence="1" type="ORF">EDB81DRAFT_780646</name>
</gene>
<comment type="caution">
    <text evidence="1">The sequence shown here is derived from an EMBL/GenBank/DDBJ whole genome shotgun (WGS) entry which is preliminary data.</text>
</comment>
<keyword evidence="2" id="KW-1185">Reference proteome</keyword>
<evidence type="ECO:0000313" key="1">
    <source>
        <dbReference type="EMBL" id="KAH7165902.1"/>
    </source>
</evidence>
<evidence type="ECO:0000313" key="2">
    <source>
        <dbReference type="Proteomes" id="UP000738349"/>
    </source>
</evidence>
<dbReference type="Proteomes" id="UP000738349">
    <property type="component" value="Unassembled WGS sequence"/>
</dbReference>
<dbReference type="EMBL" id="JAGMUV010000003">
    <property type="protein sequence ID" value="KAH7165902.1"/>
    <property type="molecule type" value="Genomic_DNA"/>
</dbReference>
<organism evidence="1 2">
    <name type="scientific">Dactylonectria macrodidyma</name>
    <dbReference type="NCBI Taxonomy" id="307937"/>
    <lineage>
        <taxon>Eukaryota</taxon>
        <taxon>Fungi</taxon>
        <taxon>Dikarya</taxon>
        <taxon>Ascomycota</taxon>
        <taxon>Pezizomycotina</taxon>
        <taxon>Sordariomycetes</taxon>
        <taxon>Hypocreomycetidae</taxon>
        <taxon>Hypocreales</taxon>
        <taxon>Nectriaceae</taxon>
        <taxon>Dactylonectria</taxon>
    </lineage>
</organism>
<sequence length="159" mass="17209">MVASRLVASRLGAATFCSVCRAWPHSDLNCCHCCRRPPSSCDGNAVEPPASCVTAYLLPSTTAARPLSAPSQSRLIEDMPLAGQKPLDVTHARGTLSIMDVTGKLQRRCTRHGREAIEAIGCCSNACRQPQAFSLCLRIHVHIPPPQQLFTHHPCRSPT</sequence>
<accession>A0A9P9FMI8</accession>
<name>A0A9P9FMI8_9HYPO</name>